<reference evidence="6 7" key="1">
    <citation type="submission" date="2016-11" db="EMBL/GenBank/DDBJ databases">
        <title>Description of two novel members of the family Erysipelotrichaceae: Ileibacterium lipovorans gen. nov., sp. nov. and Dubosiella newyorkensis, gen. nov., sp. nov.</title>
        <authorList>
            <person name="Cox L.M."/>
            <person name="Sohn J."/>
            <person name="Tyrrell K.L."/>
            <person name="Citron D.M."/>
            <person name="Lawson P.A."/>
            <person name="Patel N.B."/>
            <person name="Iizumi T."/>
            <person name="Perez-Perez G.I."/>
            <person name="Goldstein E.J."/>
            <person name="Blaser M.J."/>
        </authorList>
    </citation>
    <scope>NUCLEOTIDE SEQUENCE [LARGE SCALE GENOMIC DNA]</scope>
    <source>
        <strain evidence="6 7">NYU-BL-A3</strain>
    </source>
</reference>
<evidence type="ECO:0000256" key="4">
    <source>
        <dbReference type="SAM" id="Phobius"/>
    </source>
</evidence>
<dbReference type="PROSITE" id="PS51118">
    <property type="entry name" value="HTH_HXLR"/>
    <property type="match status" value="1"/>
</dbReference>
<dbReference type="PANTHER" id="PTHR33204">
    <property type="entry name" value="TRANSCRIPTIONAL REGULATOR, MARR FAMILY"/>
    <property type="match status" value="1"/>
</dbReference>
<dbReference type="Gene3D" id="1.10.10.10">
    <property type="entry name" value="Winged helix-like DNA-binding domain superfamily/Winged helix DNA-binding domain"/>
    <property type="match status" value="1"/>
</dbReference>
<keyword evidence="7" id="KW-1185">Reference proteome</keyword>
<evidence type="ECO:0000256" key="3">
    <source>
        <dbReference type="ARBA" id="ARBA00023163"/>
    </source>
</evidence>
<feature type="transmembrane region" description="Helical" evidence="4">
    <location>
        <begin position="22"/>
        <end position="43"/>
    </location>
</feature>
<name>A0A1U7NEP7_9FIRM</name>
<protein>
    <recommendedName>
        <fullName evidence="5">HTH hxlR-type domain-containing protein</fullName>
    </recommendedName>
</protein>
<keyword evidence="1" id="KW-0805">Transcription regulation</keyword>
<dbReference type="SUPFAM" id="SSF46785">
    <property type="entry name" value="Winged helix' DNA-binding domain"/>
    <property type="match status" value="1"/>
</dbReference>
<sequence length="146" mass="16496">MNHSLIDEAVVNIQNTPSYSPALLSFLPVLASKWIAPVLWALIRKSPLSFQEIRSEIGPITNTTLSKTLREMELEGLIQRISTEAETKPDFDNMDFEELPVGQPTQKPSGLYKPTQIGIEFSTVLVPLLQWATKYRIQQYGTGHKR</sequence>
<keyword evidence="4" id="KW-0472">Membrane</keyword>
<dbReference type="RefSeq" id="WP_075820257.1">
    <property type="nucleotide sequence ID" value="NZ_CAPFLH010000183.1"/>
</dbReference>
<organism evidence="6 7">
    <name type="scientific">Ileibacterium valens</name>
    <dbReference type="NCBI Taxonomy" id="1862668"/>
    <lineage>
        <taxon>Bacteria</taxon>
        <taxon>Bacillati</taxon>
        <taxon>Bacillota</taxon>
        <taxon>Erysipelotrichia</taxon>
        <taxon>Erysipelotrichales</taxon>
        <taxon>Erysipelotrichaceae</taxon>
        <taxon>Ileibacterium</taxon>
    </lineage>
</organism>
<accession>A0A1U7NEP7</accession>
<dbReference type="GeneID" id="82203244"/>
<evidence type="ECO:0000313" key="7">
    <source>
        <dbReference type="Proteomes" id="UP000186341"/>
    </source>
</evidence>
<evidence type="ECO:0000313" key="6">
    <source>
        <dbReference type="EMBL" id="OLU38233.1"/>
    </source>
</evidence>
<keyword evidence="3" id="KW-0804">Transcription</keyword>
<evidence type="ECO:0000256" key="2">
    <source>
        <dbReference type="ARBA" id="ARBA00023125"/>
    </source>
</evidence>
<keyword evidence="4" id="KW-1133">Transmembrane helix</keyword>
<comment type="caution">
    <text evidence="6">The sequence shown here is derived from an EMBL/GenBank/DDBJ whole genome shotgun (WGS) entry which is preliminary data.</text>
</comment>
<gene>
    <name evidence="6" type="ORF">BO222_08710</name>
</gene>
<dbReference type="Pfam" id="PF01638">
    <property type="entry name" value="HxlR"/>
    <property type="match status" value="1"/>
</dbReference>
<dbReference type="OrthoDB" id="9791143at2"/>
<dbReference type="GO" id="GO:0003677">
    <property type="term" value="F:DNA binding"/>
    <property type="evidence" value="ECO:0007669"/>
    <property type="project" value="UniProtKB-KW"/>
</dbReference>
<dbReference type="InterPro" id="IPR036390">
    <property type="entry name" value="WH_DNA-bd_sf"/>
</dbReference>
<dbReference type="EMBL" id="MPJW01000173">
    <property type="protein sequence ID" value="OLU38233.1"/>
    <property type="molecule type" value="Genomic_DNA"/>
</dbReference>
<proteinExistence type="predicted"/>
<evidence type="ECO:0000259" key="5">
    <source>
        <dbReference type="PROSITE" id="PS51118"/>
    </source>
</evidence>
<evidence type="ECO:0000256" key="1">
    <source>
        <dbReference type="ARBA" id="ARBA00023015"/>
    </source>
</evidence>
<feature type="domain" description="HTH hxlR-type" evidence="5">
    <location>
        <begin position="20"/>
        <end position="140"/>
    </location>
</feature>
<dbReference type="AlphaFoldDB" id="A0A1U7NEP7"/>
<keyword evidence="2" id="KW-0238">DNA-binding</keyword>
<keyword evidence="4" id="KW-0812">Transmembrane</keyword>
<dbReference type="InterPro" id="IPR002577">
    <property type="entry name" value="HTH_HxlR"/>
</dbReference>
<dbReference type="Proteomes" id="UP000186341">
    <property type="component" value="Unassembled WGS sequence"/>
</dbReference>
<dbReference type="InterPro" id="IPR036388">
    <property type="entry name" value="WH-like_DNA-bd_sf"/>
</dbReference>